<dbReference type="GO" id="GO:0003700">
    <property type="term" value="F:DNA-binding transcription factor activity"/>
    <property type="evidence" value="ECO:0007669"/>
    <property type="project" value="InterPro"/>
</dbReference>
<comment type="caution">
    <text evidence="2">The sequence shown here is derived from an EMBL/GenBank/DDBJ whole genome shotgun (WGS) entry which is preliminary data.</text>
</comment>
<dbReference type="PANTHER" id="PTHR33164">
    <property type="entry name" value="TRANSCRIPTIONAL REGULATOR, MARR FAMILY"/>
    <property type="match status" value="1"/>
</dbReference>
<dbReference type="PANTHER" id="PTHR33164:SF89">
    <property type="entry name" value="MARR FAMILY REGULATORY PROTEIN"/>
    <property type="match status" value="1"/>
</dbReference>
<proteinExistence type="predicted"/>
<dbReference type="InterPro" id="IPR036388">
    <property type="entry name" value="WH-like_DNA-bd_sf"/>
</dbReference>
<dbReference type="AlphaFoldDB" id="A0A9D1DCV7"/>
<reference evidence="2" key="1">
    <citation type="submission" date="2020-10" db="EMBL/GenBank/DDBJ databases">
        <authorList>
            <person name="Gilroy R."/>
        </authorList>
    </citation>
    <scope>NUCLEOTIDE SEQUENCE</scope>
    <source>
        <strain evidence="2">CHK184-25365</strain>
    </source>
</reference>
<dbReference type="SMART" id="SM00347">
    <property type="entry name" value="HTH_MARR"/>
    <property type="match status" value="1"/>
</dbReference>
<reference evidence="2" key="2">
    <citation type="journal article" date="2021" name="PeerJ">
        <title>Extensive microbial diversity within the chicken gut microbiome revealed by metagenomics and culture.</title>
        <authorList>
            <person name="Gilroy R."/>
            <person name="Ravi A."/>
            <person name="Getino M."/>
            <person name="Pursley I."/>
            <person name="Horton D.L."/>
            <person name="Alikhan N.F."/>
            <person name="Baker D."/>
            <person name="Gharbi K."/>
            <person name="Hall N."/>
            <person name="Watson M."/>
            <person name="Adriaenssens E.M."/>
            <person name="Foster-Nyarko E."/>
            <person name="Jarju S."/>
            <person name="Secka A."/>
            <person name="Antonio M."/>
            <person name="Oren A."/>
            <person name="Chaudhuri R.R."/>
            <person name="La Ragione R."/>
            <person name="Hildebrand F."/>
            <person name="Pallen M.J."/>
        </authorList>
    </citation>
    <scope>NUCLEOTIDE SEQUENCE</scope>
    <source>
        <strain evidence="2">CHK184-25365</strain>
    </source>
</reference>
<feature type="domain" description="HTH marR-type" evidence="1">
    <location>
        <begin position="1"/>
        <end position="133"/>
    </location>
</feature>
<evidence type="ECO:0000313" key="3">
    <source>
        <dbReference type="Proteomes" id="UP000886749"/>
    </source>
</evidence>
<sequence>MSHFWEFTGLWQETNLLYAQWAKAHGLSMTELLVALSLVEQPQGCRQKDICDRWALPKQTVNSLLKHWHMQNWVISTPDETDRRARRVTLTRQGLAYAGEIARQLIQTENQVWQRMGEEASQEFLAASARYNQYFREACEDEGR</sequence>
<dbReference type="PROSITE" id="PS50995">
    <property type="entry name" value="HTH_MARR_2"/>
    <property type="match status" value="1"/>
</dbReference>
<dbReference type="GO" id="GO:0006950">
    <property type="term" value="P:response to stress"/>
    <property type="evidence" value="ECO:0007669"/>
    <property type="project" value="TreeGrafter"/>
</dbReference>
<evidence type="ECO:0000259" key="1">
    <source>
        <dbReference type="PROSITE" id="PS50995"/>
    </source>
</evidence>
<dbReference type="Gene3D" id="1.10.10.10">
    <property type="entry name" value="Winged helix-like DNA-binding domain superfamily/Winged helix DNA-binding domain"/>
    <property type="match status" value="1"/>
</dbReference>
<dbReference type="Proteomes" id="UP000886749">
    <property type="component" value="Unassembled WGS sequence"/>
</dbReference>
<accession>A0A9D1DCV7</accession>
<dbReference type="Pfam" id="PF12802">
    <property type="entry name" value="MarR_2"/>
    <property type="match status" value="1"/>
</dbReference>
<gene>
    <name evidence="2" type="ORF">IAB36_02890</name>
</gene>
<evidence type="ECO:0000313" key="2">
    <source>
        <dbReference type="EMBL" id="HIR40754.1"/>
    </source>
</evidence>
<dbReference type="EMBL" id="DVGY01000067">
    <property type="protein sequence ID" value="HIR40754.1"/>
    <property type="molecule type" value="Genomic_DNA"/>
</dbReference>
<name>A0A9D1DCV7_9FIRM</name>
<organism evidence="2 3">
    <name type="scientific">Candidatus Egerieicola pullicola</name>
    <dbReference type="NCBI Taxonomy" id="2840775"/>
    <lineage>
        <taxon>Bacteria</taxon>
        <taxon>Bacillati</taxon>
        <taxon>Bacillota</taxon>
        <taxon>Clostridia</taxon>
        <taxon>Eubacteriales</taxon>
        <taxon>Oscillospiraceae</taxon>
        <taxon>Oscillospiraceae incertae sedis</taxon>
        <taxon>Candidatus Egerieicola</taxon>
    </lineage>
</organism>
<dbReference type="InterPro" id="IPR000835">
    <property type="entry name" value="HTH_MarR-typ"/>
</dbReference>
<protein>
    <submittedName>
        <fullName evidence="2">MarR family transcriptional regulator</fullName>
    </submittedName>
</protein>
<dbReference type="InterPro" id="IPR036390">
    <property type="entry name" value="WH_DNA-bd_sf"/>
</dbReference>
<dbReference type="InterPro" id="IPR039422">
    <property type="entry name" value="MarR/SlyA-like"/>
</dbReference>
<dbReference type="SUPFAM" id="SSF46785">
    <property type="entry name" value="Winged helix' DNA-binding domain"/>
    <property type="match status" value="1"/>
</dbReference>